<evidence type="ECO:0000259" key="1">
    <source>
        <dbReference type="Pfam" id="PF00857"/>
    </source>
</evidence>
<dbReference type="InterPro" id="IPR050993">
    <property type="entry name" value="Isochorismatase_domain"/>
</dbReference>
<sequence>MPHVRSPLRLHAERSAVLVIDLQQKLVPVIPGGDQLVAIAERLRQASQLLGVPNAATVQYPKGLGGLVSPLAERFPNAEEKLDFSSAVCRGALAQWATEGRDQIVLVGIETHVCVQQTALDLLAEGLRPVIPVDAVGARRELDHDIALQRMRDCGVILTTTESILFEWLSTADRPEFKAVSQLVKSS</sequence>
<dbReference type="PANTHER" id="PTHR14119">
    <property type="entry name" value="HYDROLASE"/>
    <property type="match status" value="1"/>
</dbReference>
<dbReference type="AlphaFoldDB" id="A0A517NQC1"/>
<proteinExistence type="predicted"/>
<dbReference type="InterPro" id="IPR036380">
    <property type="entry name" value="Isochorismatase-like_sf"/>
</dbReference>
<evidence type="ECO:0000313" key="3">
    <source>
        <dbReference type="Proteomes" id="UP000319817"/>
    </source>
</evidence>
<reference evidence="2 3" key="1">
    <citation type="submission" date="2019-02" db="EMBL/GenBank/DDBJ databases">
        <title>Deep-cultivation of Planctomycetes and their phenomic and genomic characterization uncovers novel biology.</title>
        <authorList>
            <person name="Wiegand S."/>
            <person name="Jogler M."/>
            <person name="Boedeker C."/>
            <person name="Pinto D."/>
            <person name="Vollmers J."/>
            <person name="Rivas-Marin E."/>
            <person name="Kohn T."/>
            <person name="Peeters S.H."/>
            <person name="Heuer A."/>
            <person name="Rast P."/>
            <person name="Oberbeckmann S."/>
            <person name="Bunk B."/>
            <person name="Jeske O."/>
            <person name="Meyerdierks A."/>
            <person name="Storesund J.E."/>
            <person name="Kallscheuer N."/>
            <person name="Luecker S."/>
            <person name="Lage O.M."/>
            <person name="Pohl T."/>
            <person name="Merkel B.J."/>
            <person name="Hornburger P."/>
            <person name="Mueller R.-W."/>
            <person name="Bruemmer F."/>
            <person name="Labrenz M."/>
            <person name="Spormann A.M."/>
            <person name="Op den Camp H."/>
            <person name="Overmann J."/>
            <person name="Amann R."/>
            <person name="Jetten M.S.M."/>
            <person name="Mascher T."/>
            <person name="Medema M.H."/>
            <person name="Devos D.P."/>
            <person name="Kaster A.-K."/>
            <person name="Ovreas L."/>
            <person name="Rohde M."/>
            <person name="Galperin M.Y."/>
            <person name="Jogler C."/>
        </authorList>
    </citation>
    <scope>NUCLEOTIDE SEQUENCE [LARGE SCALE GENOMIC DNA]</scope>
    <source>
        <strain evidence="2 3">K23_9</strain>
    </source>
</reference>
<name>A0A517NQC1_9BACT</name>
<protein>
    <submittedName>
        <fullName evidence="2">Putative isochorismatase</fullName>
        <ecNumber evidence="2">3.3.2.1</ecNumber>
    </submittedName>
</protein>
<gene>
    <name evidence="2" type="primary">phzD</name>
    <name evidence="2" type="ORF">K239x_12610</name>
</gene>
<dbReference type="EC" id="3.3.2.1" evidence="2"/>
<dbReference type="SUPFAM" id="SSF52499">
    <property type="entry name" value="Isochorismatase-like hydrolases"/>
    <property type="match status" value="1"/>
</dbReference>
<organism evidence="2 3">
    <name type="scientific">Stieleria marina</name>
    <dbReference type="NCBI Taxonomy" id="1930275"/>
    <lineage>
        <taxon>Bacteria</taxon>
        <taxon>Pseudomonadati</taxon>
        <taxon>Planctomycetota</taxon>
        <taxon>Planctomycetia</taxon>
        <taxon>Pirellulales</taxon>
        <taxon>Pirellulaceae</taxon>
        <taxon>Stieleria</taxon>
    </lineage>
</organism>
<dbReference type="PANTHER" id="PTHR14119:SF3">
    <property type="entry name" value="ISOCHORISMATASE DOMAIN-CONTAINING PROTEIN 2"/>
    <property type="match status" value="1"/>
</dbReference>
<dbReference type="InterPro" id="IPR000868">
    <property type="entry name" value="Isochorismatase-like_dom"/>
</dbReference>
<evidence type="ECO:0000313" key="2">
    <source>
        <dbReference type="EMBL" id="QDT09315.1"/>
    </source>
</evidence>
<dbReference type="GO" id="GO:0008908">
    <property type="term" value="F:isochorismatase activity"/>
    <property type="evidence" value="ECO:0007669"/>
    <property type="project" value="UniProtKB-EC"/>
</dbReference>
<dbReference type="EMBL" id="CP036526">
    <property type="protein sequence ID" value="QDT09315.1"/>
    <property type="molecule type" value="Genomic_DNA"/>
</dbReference>
<dbReference type="Proteomes" id="UP000319817">
    <property type="component" value="Chromosome"/>
</dbReference>
<feature type="domain" description="Isochorismatase-like" evidence="1">
    <location>
        <begin position="15"/>
        <end position="163"/>
    </location>
</feature>
<dbReference type="RefSeq" id="WP_419189729.1">
    <property type="nucleotide sequence ID" value="NZ_CP036526.1"/>
</dbReference>
<keyword evidence="2" id="KW-0378">Hydrolase</keyword>
<accession>A0A517NQC1</accession>
<keyword evidence="3" id="KW-1185">Reference proteome</keyword>
<dbReference type="Gene3D" id="3.40.50.850">
    <property type="entry name" value="Isochorismatase-like"/>
    <property type="match status" value="1"/>
</dbReference>
<dbReference type="Pfam" id="PF00857">
    <property type="entry name" value="Isochorismatase"/>
    <property type="match status" value="1"/>
</dbReference>